<dbReference type="InterPro" id="IPR036412">
    <property type="entry name" value="HAD-like_sf"/>
</dbReference>
<dbReference type="CDD" id="cd07516">
    <property type="entry name" value="HAD_Pase"/>
    <property type="match status" value="1"/>
</dbReference>
<dbReference type="GO" id="GO:0005829">
    <property type="term" value="C:cytosol"/>
    <property type="evidence" value="ECO:0007669"/>
    <property type="project" value="TreeGrafter"/>
</dbReference>
<dbReference type="InterPro" id="IPR006379">
    <property type="entry name" value="HAD-SF_hydro_IIB"/>
</dbReference>
<dbReference type="Gene3D" id="3.30.1240.10">
    <property type="match status" value="1"/>
</dbReference>
<comment type="caution">
    <text evidence="1">The sequence shown here is derived from an EMBL/GenBank/DDBJ whole genome shotgun (WGS) entry which is preliminary data.</text>
</comment>
<dbReference type="SFLD" id="SFLDS00003">
    <property type="entry name" value="Haloacid_Dehalogenase"/>
    <property type="match status" value="1"/>
</dbReference>
<dbReference type="NCBIfam" id="NF007806">
    <property type="entry name" value="PRK10513.1"/>
    <property type="match status" value="1"/>
</dbReference>
<keyword evidence="2" id="KW-1185">Reference proteome</keyword>
<dbReference type="GO" id="GO:0000287">
    <property type="term" value="F:magnesium ion binding"/>
    <property type="evidence" value="ECO:0007669"/>
    <property type="project" value="TreeGrafter"/>
</dbReference>
<dbReference type="RefSeq" id="WP_253362182.1">
    <property type="nucleotide sequence ID" value="NZ_JAIULA010000034.1"/>
</dbReference>
<dbReference type="InterPro" id="IPR023214">
    <property type="entry name" value="HAD_sf"/>
</dbReference>
<gene>
    <name evidence="1" type="primary">yidA</name>
    <name evidence="1" type="ORF">LB941_11830</name>
</gene>
<dbReference type="SUPFAM" id="SSF56784">
    <property type="entry name" value="HAD-like"/>
    <property type="match status" value="1"/>
</dbReference>
<dbReference type="PROSITE" id="PS01228">
    <property type="entry name" value="COF_1"/>
    <property type="match status" value="1"/>
</dbReference>
<dbReference type="Gene3D" id="3.40.50.1000">
    <property type="entry name" value="HAD superfamily/HAD-like"/>
    <property type="match status" value="1"/>
</dbReference>
<dbReference type="EMBL" id="JAIULA010000034">
    <property type="protein sequence ID" value="MCP0888021.1"/>
    <property type="molecule type" value="Genomic_DNA"/>
</dbReference>
<dbReference type="SFLD" id="SFLDG01140">
    <property type="entry name" value="C2.B:_Phosphomannomutase_and_P"/>
    <property type="match status" value="1"/>
</dbReference>
<dbReference type="NCBIfam" id="TIGR00099">
    <property type="entry name" value="Cof-subfamily"/>
    <property type="match status" value="1"/>
</dbReference>
<evidence type="ECO:0000313" key="1">
    <source>
        <dbReference type="EMBL" id="MCP0888021.1"/>
    </source>
</evidence>
<dbReference type="EC" id="3.1.3.23" evidence="1"/>
<organism evidence="1 2">
    <name type="scientific">Ligilactobacillus ubinensis</name>
    <dbReference type="NCBI Taxonomy" id="2876789"/>
    <lineage>
        <taxon>Bacteria</taxon>
        <taxon>Bacillati</taxon>
        <taxon>Bacillota</taxon>
        <taxon>Bacilli</taxon>
        <taxon>Lactobacillales</taxon>
        <taxon>Lactobacillaceae</taxon>
        <taxon>Ligilactobacillus</taxon>
    </lineage>
</organism>
<evidence type="ECO:0000313" key="2">
    <source>
        <dbReference type="Proteomes" id="UP001139006"/>
    </source>
</evidence>
<protein>
    <submittedName>
        <fullName evidence="1">Sugar-phosphatase</fullName>
        <ecNumber evidence="1">3.1.3.23</ecNumber>
    </submittedName>
</protein>
<dbReference type="AlphaFoldDB" id="A0A9X2FR36"/>
<sequence>MAISIKLVAIDIDGTLVNSDKQLTPAVKNAIVAAKKAGVKVVICSGRPFSGVKPLLEELNLMNQSDQYAVCFGGAMVQSTDGKVIDLKAISYKNYQDLELLARKKNLHFHAISQDKIFTSNRDIGHYTVYESRLVNLEIFYRTPEELSEEKLVKAMFIDDSKKLDEAMKDWADFAEFEDEVTFTKSAPFYLEANAKGVNKAAALKILAEHLQLKVSEIMAIGDEGNDLSMIEYAGLGVAMGNAIPAVKAAANVETQDNDHDGVAEAINKYILHAEAKA</sequence>
<reference evidence="1 2" key="1">
    <citation type="journal article" date="2023" name="Int. J. Syst. Evol. Microbiol.">
        <title>Ligilactobacillus ubinensis sp. nov., a novel species isolated from the wild ferment of a durian fruit (Durio zibethinus).</title>
        <authorList>
            <person name="Heng Y.C."/>
            <person name="Menon N."/>
            <person name="Chen B."/>
            <person name="Loo B.Z.L."/>
            <person name="Wong G.W.J."/>
            <person name="Lim A.C.H."/>
            <person name="Silvaraju S."/>
            <person name="Kittelmann S."/>
        </authorList>
    </citation>
    <scope>NUCLEOTIDE SEQUENCE [LARGE SCALE GENOMIC DNA]</scope>
    <source>
        <strain evidence="1 2">WILCCON 0076</strain>
    </source>
</reference>
<dbReference type="InterPro" id="IPR000150">
    <property type="entry name" value="Cof"/>
</dbReference>
<name>A0A9X2FR36_9LACO</name>
<accession>A0A9X2FR36</accession>
<dbReference type="Proteomes" id="UP001139006">
    <property type="component" value="Unassembled WGS sequence"/>
</dbReference>
<dbReference type="Pfam" id="PF08282">
    <property type="entry name" value="Hydrolase_3"/>
    <property type="match status" value="1"/>
</dbReference>
<dbReference type="PANTHER" id="PTHR10000">
    <property type="entry name" value="PHOSPHOSERINE PHOSPHATASE"/>
    <property type="match status" value="1"/>
</dbReference>
<dbReference type="GO" id="GO:0050308">
    <property type="term" value="F:sugar-phosphatase activity"/>
    <property type="evidence" value="ECO:0007669"/>
    <property type="project" value="UniProtKB-EC"/>
</dbReference>
<dbReference type="NCBIfam" id="TIGR01484">
    <property type="entry name" value="HAD-SF-IIB"/>
    <property type="match status" value="1"/>
</dbReference>
<dbReference type="PANTHER" id="PTHR10000:SF8">
    <property type="entry name" value="HAD SUPERFAMILY HYDROLASE-LIKE, TYPE 3"/>
    <property type="match status" value="1"/>
</dbReference>
<dbReference type="SFLD" id="SFLDG01144">
    <property type="entry name" value="C2.B.4:_PGP_Like"/>
    <property type="match status" value="1"/>
</dbReference>
<keyword evidence="1" id="KW-0378">Hydrolase</keyword>
<proteinExistence type="predicted"/>